<sequence>MTTMKFEIEKFDGNGDCTLWTKRITTILGSQKALKALKDPKELPATLTKSERETMENVAYGTLVMNITDNVLRQNKNLDENLDEFKKLTNALNQTGEKLGAESEATILINSIHDTYKEVKTTLKYGTNKKAMEIETEEEDWVLDSGCTYHMTSKKNWFVDYKSQEGDLVYMGNNHDCEIIGVGLVLLKLSHNMEVLLKVRIHEGGKTRQSNSYFKKDGRLVYCEKWLIQARGVKRLGFCEHCIFGKSKRLKFSKRELHSKATLDMYMVIFGDQLELILGEDQGYKLWNFSKERSLISRDVVFKENEIYMESIKVTPSVEHNLNEPSISHLVEIHSNLKDSNPSSSDQLPKKALPTFRPQEEEEENTEDLTNYNITRDRGRRTIKPPYRFARANCIANSSTETIEDELYSYEDALNSRHNNQWKEAMND</sequence>
<organism evidence="4 5">
    <name type="scientific">Cucumis melo var. makuwa</name>
    <name type="common">Oriental melon</name>
    <dbReference type="NCBI Taxonomy" id="1194695"/>
    <lineage>
        <taxon>Eukaryota</taxon>
        <taxon>Viridiplantae</taxon>
        <taxon>Streptophyta</taxon>
        <taxon>Embryophyta</taxon>
        <taxon>Tracheophyta</taxon>
        <taxon>Spermatophyta</taxon>
        <taxon>Magnoliopsida</taxon>
        <taxon>eudicotyledons</taxon>
        <taxon>Gunneridae</taxon>
        <taxon>Pentapetalae</taxon>
        <taxon>rosids</taxon>
        <taxon>fabids</taxon>
        <taxon>Cucurbitales</taxon>
        <taxon>Cucurbitaceae</taxon>
        <taxon>Benincaseae</taxon>
        <taxon>Cucumis</taxon>
    </lineage>
</organism>
<dbReference type="EMBL" id="SSTD01009390">
    <property type="protein sequence ID" value="TYK14225.1"/>
    <property type="molecule type" value="Genomic_DNA"/>
</dbReference>
<gene>
    <name evidence="4" type="ORF">E5676_scaffold1121G00030</name>
</gene>
<protein>
    <submittedName>
        <fullName evidence="4">Putative polyprotein</fullName>
    </submittedName>
</protein>
<keyword evidence="1" id="KW-0175">Coiled coil</keyword>
<feature type="region of interest" description="Disordered" evidence="2">
    <location>
        <begin position="338"/>
        <end position="377"/>
    </location>
</feature>
<feature type="compositionally biased region" description="Polar residues" evidence="2">
    <location>
        <begin position="338"/>
        <end position="347"/>
    </location>
</feature>
<evidence type="ECO:0000256" key="1">
    <source>
        <dbReference type="SAM" id="Coils"/>
    </source>
</evidence>
<evidence type="ECO:0000313" key="4">
    <source>
        <dbReference type="EMBL" id="TYK14225.1"/>
    </source>
</evidence>
<feature type="domain" description="Retrovirus-related Pol polyprotein from transposon TNT 1-94-like beta-barrel" evidence="3">
    <location>
        <begin position="141"/>
        <end position="197"/>
    </location>
</feature>
<evidence type="ECO:0000256" key="2">
    <source>
        <dbReference type="SAM" id="MobiDB-lite"/>
    </source>
</evidence>
<dbReference type="Pfam" id="PF22936">
    <property type="entry name" value="Pol_BBD"/>
    <property type="match status" value="1"/>
</dbReference>
<dbReference type="Proteomes" id="UP000321947">
    <property type="component" value="Unassembled WGS sequence"/>
</dbReference>
<dbReference type="AlphaFoldDB" id="A0A5D3CRK9"/>
<dbReference type="InterPro" id="IPR054722">
    <property type="entry name" value="PolX-like_BBD"/>
</dbReference>
<reference evidence="4 5" key="1">
    <citation type="submission" date="2019-08" db="EMBL/GenBank/DDBJ databases">
        <title>Draft genome sequences of two oriental melons (Cucumis melo L. var makuwa).</title>
        <authorList>
            <person name="Kwon S.-Y."/>
        </authorList>
    </citation>
    <scope>NUCLEOTIDE SEQUENCE [LARGE SCALE GENOMIC DNA]</scope>
    <source>
        <strain evidence="5">cv. Chang Bougi</strain>
        <tissue evidence="4">Leaf</tissue>
    </source>
</reference>
<accession>A0A5D3CRK9</accession>
<proteinExistence type="predicted"/>
<comment type="caution">
    <text evidence="4">The sequence shown here is derived from an EMBL/GenBank/DDBJ whole genome shotgun (WGS) entry which is preliminary data.</text>
</comment>
<feature type="coiled-coil region" evidence="1">
    <location>
        <begin position="68"/>
        <end position="95"/>
    </location>
</feature>
<name>A0A5D3CRK9_CUCMM</name>
<evidence type="ECO:0000259" key="3">
    <source>
        <dbReference type="Pfam" id="PF22936"/>
    </source>
</evidence>
<evidence type="ECO:0000313" key="5">
    <source>
        <dbReference type="Proteomes" id="UP000321947"/>
    </source>
</evidence>